<feature type="non-terminal residue" evidence="6">
    <location>
        <position position="76"/>
    </location>
</feature>
<evidence type="ECO:0000256" key="5">
    <source>
        <dbReference type="ARBA" id="ARBA00022840"/>
    </source>
</evidence>
<keyword evidence="5" id="KW-0067">ATP-binding</keyword>
<dbReference type="InterPro" id="IPR014721">
    <property type="entry name" value="Ribsml_uS5_D2-typ_fold_subgr"/>
</dbReference>
<comment type="caution">
    <text evidence="6">The sequence shown here is derived from an EMBL/GenBank/DDBJ whole genome shotgun (WGS) entry which is preliminary data.</text>
</comment>
<sequence length="76" mass="7944">MITVRAPATSANLGSGFDVFGVALDRPADVVRVERAAETTIDVTGMGSSYIPEEPMDNTAGVVADELDAPAHIRID</sequence>
<keyword evidence="7" id="KW-1185">Reference proteome</keyword>
<dbReference type="AlphaFoldDB" id="A0A6B0SNQ1"/>
<dbReference type="EMBL" id="WUUU01000204">
    <property type="protein sequence ID" value="MXR22116.1"/>
    <property type="molecule type" value="Genomic_DNA"/>
</dbReference>
<keyword evidence="1" id="KW-0028">Amino-acid biosynthesis</keyword>
<dbReference type="SUPFAM" id="SSF54211">
    <property type="entry name" value="Ribosomal protein S5 domain 2-like"/>
    <property type="match status" value="1"/>
</dbReference>
<dbReference type="PANTHER" id="PTHR20861">
    <property type="entry name" value="HOMOSERINE/4-DIPHOSPHOCYTIDYL-2-C-METHYL-D-ERYTHRITOL KINASE"/>
    <property type="match status" value="1"/>
</dbReference>
<dbReference type="Gene3D" id="3.30.230.10">
    <property type="match status" value="1"/>
</dbReference>
<evidence type="ECO:0000256" key="2">
    <source>
        <dbReference type="ARBA" id="ARBA00022679"/>
    </source>
</evidence>
<keyword evidence="4 6" id="KW-0418">Kinase</keyword>
<evidence type="ECO:0000313" key="7">
    <source>
        <dbReference type="Proteomes" id="UP000471521"/>
    </source>
</evidence>
<evidence type="ECO:0000256" key="1">
    <source>
        <dbReference type="ARBA" id="ARBA00022605"/>
    </source>
</evidence>
<keyword evidence="2" id="KW-0808">Transferase</keyword>
<dbReference type="PANTHER" id="PTHR20861:SF1">
    <property type="entry name" value="HOMOSERINE KINASE"/>
    <property type="match status" value="1"/>
</dbReference>
<dbReference type="GO" id="GO:0008652">
    <property type="term" value="P:amino acid biosynthetic process"/>
    <property type="evidence" value="ECO:0007669"/>
    <property type="project" value="UniProtKB-KW"/>
</dbReference>
<accession>A0A6B0SNQ1</accession>
<evidence type="ECO:0000256" key="3">
    <source>
        <dbReference type="ARBA" id="ARBA00022741"/>
    </source>
</evidence>
<organism evidence="6 7">
    <name type="scientific">Halobacterium bonnevillei</name>
    <dbReference type="NCBI Taxonomy" id="2692200"/>
    <lineage>
        <taxon>Archaea</taxon>
        <taxon>Methanobacteriati</taxon>
        <taxon>Methanobacteriota</taxon>
        <taxon>Stenosarchaea group</taxon>
        <taxon>Halobacteria</taxon>
        <taxon>Halobacteriales</taxon>
        <taxon>Halobacteriaceae</taxon>
        <taxon>Halobacterium</taxon>
    </lineage>
</organism>
<protein>
    <submittedName>
        <fullName evidence="6">Homoserine kinase</fullName>
    </submittedName>
</protein>
<evidence type="ECO:0000313" key="6">
    <source>
        <dbReference type="EMBL" id="MXR22116.1"/>
    </source>
</evidence>
<evidence type="ECO:0000256" key="4">
    <source>
        <dbReference type="ARBA" id="ARBA00022777"/>
    </source>
</evidence>
<reference evidence="6 7" key="1">
    <citation type="submission" date="2019-12" db="EMBL/GenBank/DDBJ databases">
        <title>Isolation and characterization of three novel carbon monoxide-oxidizing members of Halobacteria from salione crusts and soils.</title>
        <authorList>
            <person name="Myers M.R."/>
            <person name="King G.M."/>
        </authorList>
    </citation>
    <scope>NUCLEOTIDE SEQUENCE [LARGE SCALE GENOMIC DNA]</scope>
    <source>
        <strain evidence="6 7">PCN9</strain>
    </source>
</reference>
<dbReference type="InterPro" id="IPR020568">
    <property type="entry name" value="Ribosomal_Su5_D2-typ_SF"/>
</dbReference>
<keyword evidence="3" id="KW-0547">Nucleotide-binding</keyword>
<name>A0A6B0SNQ1_9EURY</name>
<proteinExistence type="predicted"/>
<dbReference type="GO" id="GO:0016301">
    <property type="term" value="F:kinase activity"/>
    <property type="evidence" value="ECO:0007669"/>
    <property type="project" value="UniProtKB-KW"/>
</dbReference>
<gene>
    <name evidence="6" type="ORF">GRX66_16530</name>
</gene>
<dbReference type="GO" id="GO:0005524">
    <property type="term" value="F:ATP binding"/>
    <property type="evidence" value="ECO:0007669"/>
    <property type="project" value="UniProtKB-KW"/>
</dbReference>
<dbReference type="Proteomes" id="UP000471521">
    <property type="component" value="Unassembled WGS sequence"/>
</dbReference>